<dbReference type="EMBL" id="KV922023">
    <property type="protein sequence ID" value="ORE02979.1"/>
    <property type="molecule type" value="Genomic_DNA"/>
</dbReference>
<dbReference type="Proteomes" id="UP000242414">
    <property type="component" value="Unassembled WGS sequence"/>
</dbReference>
<sequence length="228" mass="26244">MSSFINSENDNVISISSSTSYRCFLNCDIYYQEAPLCNRSTESRMYLDESRYPRWRCNGIIVDNITGSRCCNGRETTVRKDSFFQDKKISVRQVMAILYGWSLQMRRSRIADFAQCTIDTVNRTILDRYQMTQEDIQENDCVIGGIDAEGNPIVVEIDESKFGKRKYNRGHHVEGVWVVGGVELTPERKCFLVVVPNRTADTLTTIIRRFTVGLVTAISKVWVMYIEL</sequence>
<evidence type="ECO:0008006" key="2">
    <source>
        <dbReference type="Google" id="ProtNLM"/>
    </source>
</evidence>
<name>A0A1X0QTA6_RHIZD</name>
<dbReference type="VEuPathDB" id="FungiDB:BCV72DRAFT_316482"/>
<reference evidence="1" key="1">
    <citation type="journal article" date="2016" name="Proc. Natl. Acad. Sci. U.S.A.">
        <title>Lipid metabolic changes in an early divergent fungus govern the establishment of a mutualistic symbiosis with endobacteria.</title>
        <authorList>
            <person name="Lastovetsky O.A."/>
            <person name="Gaspar M.L."/>
            <person name="Mondo S.J."/>
            <person name="LaButti K.M."/>
            <person name="Sandor L."/>
            <person name="Grigoriev I.V."/>
            <person name="Henry S.A."/>
            <person name="Pawlowska T.E."/>
        </authorList>
    </citation>
    <scope>NUCLEOTIDE SEQUENCE [LARGE SCALE GENOMIC DNA]</scope>
    <source>
        <strain evidence="1">ATCC 52814</strain>
    </source>
</reference>
<evidence type="ECO:0000313" key="1">
    <source>
        <dbReference type="EMBL" id="ORE02979.1"/>
    </source>
</evidence>
<organism evidence="1">
    <name type="scientific">Rhizopus microsporus var. microsporus</name>
    <dbReference type="NCBI Taxonomy" id="86635"/>
    <lineage>
        <taxon>Eukaryota</taxon>
        <taxon>Fungi</taxon>
        <taxon>Fungi incertae sedis</taxon>
        <taxon>Mucoromycota</taxon>
        <taxon>Mucoromycotina</taxon>
        <taxon>Mucoromycetes</taxon>
        <taxon>Mucorales</taxon>
        <taxon>Mucorineae</taxon>
        <taxon>Rhizopodaceae</taxon>
        <taxon>Rhizopus</taxon>
    </lineage>
</organism>
<gene>
    <name evidence="1" type="ORF">BCV72DRAFT_316482</name>
</gene>
<dbReference type="PANTHER" id="PTHR47163">
    <property type="entry name" value="DDE_TNP_IS1595 DOMAIN-CONTAINING PROTEIN"/>
    <property type="match status" value="1"/>
</dbReference>
<dbReference type="PANTHER" id="PTHR47163:SF2">
    <property type="entry name" value="SI:DKEY-17M8.2"/>
    <property type="match status" value="1"/>
</dbReference>
<dbReference type="InterPro" id="IPR053164">
    <property type="entry name" value="IS1016-like_transposase"/>
</dbReference>
<dbReference type="AlphaFoldDB" id="A0A1X0QTA6"/>
<proteinExistence type="predicted"/>
<accession>A0A1X0QTA6</accession>
<dbReference type="OrthoDB" id="5598606at2759"/>
<protein>
    <recommendedName>
        <fullName evidence="2">ISXO2-like transposase domain-containing protein</fullName>
    </recommendedName>
</protein>